<gene>
    <name evidence="2" type="ORF">LPB138_11275</name>
</gene>
<dbReference type="STRING" id="1850246.LPB138_11275"/>
<protein>
    <submittedName>
        <fullName evidence="2">Transcriptional regulator</fullName>
    </submittedName>
</protein>
<organism evidence="2 3">
    <name type="scientific">Urechidicola croceus</name>
    <dbReference type="NCBI Taxonomy" id="1850246"/>
    <lineage>
        <taxon>Bacteria</taxon>
        <taxon>Pseudomonadati</taxon>
        <taxon>Bacteroidota</taxon>
        <taxon>Flavobacteriia</taxon>
        <taxon>Flavobacteriales</taxon>
        <taxon>Flavobacteriaceae</taxon>
        <taxon>Urechidicola</taxon>
    </lineage>
</organism>
<evidence type="ECO:0000313" key="3">
    <source>
        <dbReference type="Proteomes" id="UP000176050"/>
    </source>
</evidence>
<dbReference type="Proteomes" id="UP000176050">
    <property type="component" value="Chromosome"/>
</dbReference>
<dbReference type="InterPro" id="IPR007421">
    <property type="entry name" value="Schlafen_AlbA_2_dom"/>
</dbReference>
<dbReference type="KEGG" id="lul:LPB138_11275"/>
<accession>A0A1D8P9I0</accession>
<dbReference type="Pfam" id="PF04326">
    <property type="entry name" value="SLFN_AlbA_2"/>
    <property type="match status" value="1"/>
</dbReference>
<dbReference type="RefSeq" id="WP_070237390.1">
    <property type="nucleotide sequence ID" value="NZ_CP017478.1"/>
</dbReference>
<dbReference type="PANTHER" id="PTHR30595">
    <property type="entry name" value="GLPR-RELATED TRANSCRIPTIONAL REPRESSOR"/>
    <property type="match status" value="1"/>
</dbReference>
<dbReference type="AlphaFoldDB" id="A0A1D8P9I0"/>
<evidence type="ECO:0000259" key="1">
    <source>
        <dbReference type="Pfam" id="PF04326"/>
    </source>
</evidence>
<dbReference type="OrthoDB" id="9807907at2"/>
<dbReference type="InterPro" id="IPR038461">
    <property type="entry name" value="Schlafen_AlbA_2_dom_sf"/>
</dbReference>
<proteinExistence type="predicted"/>
<evidence type="ECO:0000313" key="2">
    <source>
        <dbReference type="EMBL" id="AOW21226.1"/>
    </source>
</evidence>
<name>A0A1D8P9I0_9FLAO</name>
<keyword evidence="3" id="KW-1185">Reference proteome</keyword>
<dbReference type="Gene3D" id="3.30.950.30">
    <property type="entry name" value="Schlafen, AAA domain"/>
    <property type="match status" value="1"/>
</dbReference>
<dbReference type="EMBL" id="CP017478">
    <property type="protein sequence ID" value="AOW21226.1"/>
    <property type="molecule type" value="Genomic_DNA"/>
</dbReference>
<reference evidence="2 3" key="1">
    <citation type="submission" date="2016-10" db="EMBL/GenBank/DDBJ databases">
        <title>Lutibacter sp. LPB0138, isolated from marine gastropod.</title>
        <authorList>
            <person name="Kim E."/>
            <person name="Yi H."/>
        </authorList>
    </citation>
    <scope>NUCLEOTIDE SEQUENCE [LARGE SCALE GENOMIC DNA]</scope>
    <source>
        <strain evidence="2 3">LPB0138</strain>
    </source>
</reference>
<dbReference type="PANTHER" id="PTHR30595:SF6">
    <property type="entry name" value="SCHLAFEN ALBA-2 DOMAIN-CONTAINING PROTEIN"/>
    <property type="match status" value="1"/>
</dbReference>
<feature type="domain" description="Schlafen AlbA-2" evidence="1">
    <location>
        <begin position="15"/>
        <end position="121"/>
    </location>
</feature>
<sequence length="356" mass="40833">MDLIEEIQNIVGKPESQTLEYKAVLPPSRNVAQIISSFANTEGGFLILGVTDDSKITGLSEDFHANSITHKALDLLTPQPKVNYQYVNYDDKKLYVIKVDKSDAVVSVEGKIYIRERDRTKLSDPVSVTFNVGGYGRITNINNDLEQSKKIATYSKIKFIEHYQSILKIVDDLRNILYPESPENPTKNQEGKILARILFSSVVDNFETYLSDLLYEIFLAKPQTLKSQQTVTIEEVLNCSDLQEFVKYWAKQKIGKLQKGSVKGFIEDTKQIRDLKILDNNEQYQVEKILQIRHLYAHRNGIVDEKFLQFFTNEYVIGSEHQMSIQEIFENLDYLVDVVNRIDLGASNKYKLSQGN</sequence>